<dbReference type="EMBL" id="CP065748">
    <property type="protein sequence ID" value="QPS84494.1"/>
    <property type="molecule type" value="Genomic_DNA"/>
</dbReference>
<proteinExistence type="predicted"/>
<reference evidence="2 3" key="1">
    <citation type="submission" date="2020-12" db="EMBL/GenBank/DDBJ databases">
        <title>FDA dAtabase for Regulatory Grade micrObial Sequences (FDA-ARGOS): Supporting development and validation of Infectious Disease Dx tests.</title>
        <authorList>
            <person name="Sproer C."/>
            <person name="Gronow S."/>
            <person name="Severitt S."/>
            <person name="Schroder I."/>
            <person name="Tallon L."/>
            <person name="Sadzewicz L."/>
            <person name="Zhao X."/>
            <person name="Boylan J."/>
            <person name="Ott S."/>
            <person name="Bowen H."/>
            <person name="Vavikolanu K."/>
            <person name="Mehta A."/>
            <person name="Aluvathingal J."/>
            <person name="Nadendla S."/>
            <person name="Lowell S."/>
            <person name="Myers T."/>
            <person name="Yan Y."/>
            <person name="Sichtig H."/>
        </authorList>
    </citation>
    <scope>NUCLEOTIDE SEQUENCE [LARGE SCALE GENOMIC DNA]</scope>
    <source>
        <strain evidence="2 3">FDAARGOS_890</strain>
    </source>
</reference>
<name>A0A7T2YZ41_9BURK</name>
<dbReference type="GO" id="GO:0016810">
    <property type="term" value="F:hydrolase activity, acting on carbon-nitrogen (but not peptide) bonds"/>
    <property type="evidence" value="ECO:0007669"/>
    <property type="project" value="InterPro"/>
</dbReference>
<dbReference type="PANTHER" id="PTHR43123:SF4">
    <property type="entry name" value="POLYSACCHARIDE DEACETYLASE"/>
    <property type="match status" value="1"/>
</dbReference>
<dbReference type="Gene3D" id="3.20.20.370">
    <property type="entry name" value="Glycoside hydrolase/deacetylase"/>
    <property type="match status" value="1"/>
</dbReference>
<dbReference type="InterPro" id="IPR002509">
    <property type="entry name" value="NODB_dom"/>
</dbReference>
<accession>A0A7T2YZ41</accession>
<dbReference type="GO" id="GO:0005975">
    <property type="term" value="P:carbohydrate metabolic process"/>
    <property type="evidence" value="ECO:0007669"/>
    <property type="project" value="InterPro"/>
</dbReference>
<dbReference type="AlphaFoldDB" id="A0A7T2YZ41"/>
<evidence type="ECO:0000313" key="2">
    <source>
        <dbReference type="EMBL" id="QPS84494.1"/>
    </source>
</evidence>
<dbReference type="InterPro" id="IPR011330">
    <property type="entry name" value="Glyco_hydro/deAcase_b/a-brl"/>
</dbReference>
<protein>
    <submittedName>
        <fullName evidence="2">Polysaccharide deacetylase family protein</fullName>
    </submittedName>
</protein>
<dbReference type="RefSeq" id="WP_034348297.1">
    <property type="nucleotide sequence ID" value="NZ_CP065748.1"/>
</dbReference>
<gene>
    <name evidence="2" type="ORF">I6G47_00495</name>
</gene>
<dbReference type="PANTHER" id="PTHR43123">
    <property type="entry name" value="POLYSACCHARIDE DEACETYLASE-RELATED"/>
    <property type="match status" value="1"/>
</dbReference>
<sequence length="303" mass="33772">MNNPRIPFQLSSRRPALRGLDGRHILVHLVINVEHWPFDQPMPRTVLTPPHGRENLPDVPNFSWAEYGLRCGLPRMMAAIRSRGLVASASLNATVIDAYPQAAQALLDAGWEIIGHGMHQRALSHDGGSDQAGAISSALDRIERFCGIRPRGWLSPGLRETLQTPDLLAQAGIDYVFDWCLDDLPNWMQTSSGQLLALPYALELNDSVIHAVEKHATGEFGRRLESTLQVFENEVREHGSPRVLTLGLHPHLMGVPHRLPDFESMLDRLQQHPMTRFVTGTTLHAWYAQQCPPPTCTHDRGAA</sequence>
<organism evidence="2 3">
    <name type="scientific">Delftia lacustris</name>
    <dbReference type="NCBI Taxonomy" id="558537"/>
    <lineage>
        <taxon>Bacteria</taxon>
        <taxon>Pseudomonadati</taxon>
        <taxon>Pseudomonadota</taxon>
        <taxon>Betaproteobacteria</taxon>
        <taxon>Burkholderiales</taxon>
        <taxon>Comamonadaceae</taxon>
        <taxon>Delftia</taxon>
    </lineage>
</organism>
<dbReference type="SUPFAM" id="SSF88713">
    <property type="entry name" value="Glycoside hydrolase/deacetylase"/>
    <property type="match status" value="1"/>
</dbReference>
<evidence type="ECO:0000313" key="3">
    <source>
        <dbReference type="Proteomes" id="UP000595064"/>
    </source>
</evidence>
<dbReference type="KEGG" id="dla:I6G47_00495"/>
<dbReference type="Pfam" id="PF01522">
    <property type="entry name" value="Polysacc_deac_1"/>
    <property type="match status" value="1"/>
</dbReference>
<evidence type="ECO:0000259" key="1">
    <source>
        <dbReference type="Pfam" id="PF01522"/>
    </source>
</evidence>
<feature type="domain" description="NodB homology" evidence="1">
    <location>
        <begin position="70"/>
        <end position="176"/>
    </location>
</feature>
<dbReference type="Proteomes" id="UP000595064">
    <property type="component" value="Chromosome"/>
</dbReference>
<keyword evidence="3" id="KW-1185">Reference proteome</keyword>